<reference evidence="1 2" key="1">
    <citation type="submission" date="2020-06" db="EMBL/GenBank/DDBJ databases">
        <title>Interaction of electrochemicaly active bacteria, Geobacter bremensis R4 on different carbon anode.</title>
        <authorList>
            <person name="Meng L."/>
            <person name="Yoshida N."/>
        </authorList>
    </citation>
    <scope>NUCLEOTIDE SEQUENCE [LARGE SCALE GENOMIC DNA]</scope>
    <source>
        <strain evidence="1 2">R4</strain>
    </source>
</reference>
<dbReference type="Proteomes" id="UP000515472">
    <property type="component" value="Chromosome"/>
</dbReference>
<dbReference type="KEGG" id="gbn:GEOBRER4_35900"/>
<gene>
    <name evidence="1" type="ORF">GEOBRER4_n3734</name>
</gene>
<name>A0A6S6M594_9BACT</name>
<accession>A0A6S6M594</accession>
<dbReference type="AlphaFoldDB" id="A0A6S6M594"/>
<proteinExistence type="predicted"/>
<evidence type="ECO:0000313" key="1">
    <source>
        <dbReference type="EMBL" id="BCG48840.1"/>
    </source>
</evidence>
<evidence type="ECO:0000313" key="2">
    <source>
        <dbReference type="Proteomes" id="UP000515472"/>
    </source>
</evidence>
<organism evidence="1 2">
    <name type="scientific">Citrifermentans bremense</name>
    <dbReference type="NCBI Taxonomy" id="60035"/>
    <lineage>
        <taxon>Bacteria</taxon>
        <taxon>Pseudomonadati</taxon>
        <taxon>Thermodesulfobacteriota</taxon>
        <taxon>Desulfuromonadia</taxon>
        <taxon>Geobacterales</taxon>
        <taxon>Geobacteraceae</taxon>
        <taxon>Citrifermentans</taxon>
    </lineage>
</organism>
<sequence length="305" mass="35941">MEYGITKLVLGPMPFVNITEEEYCAIKNAKKYLFEAYYLEQKVDVVMEDFLEYEMTLLSTATKHMIFHDLNYPRMQNEVNVINRRIINLLSACRMYLDHYCHHLNNIYGERSQKVKEVQCQVKHEYDISLSYRVLEALRNYVQHRGFPVQSVTYNSKREEEAQDKWQIVFGVTPYLKVKELAEDKKFKRSVIQELESLGEKFDIKPMIRDYITSIGKIHTKAREVLKDDVLTWENTISKCVSRFKDATKSDDIVGLGIAMRDGEGLYPEMFQIFTDFIDHRQELEQKNSFIGSLTRFYVASKSIN</sequence>
<keyword evidence="2" id="KW-1185">Reference proteome</keyword>
<protein>
    <submittedName>
        <fullName evidence="1">Uncharacterized protein</fullName>
    </submittedName>
</protein>
<dbReference type="EMBL" id="AP023213">
    <property type="protein sequence ID" value="BCG48840.1"/>
    <property type="molecule type" value="Genomic_DNA"/>
</dbReference>
<dbReference type="RefSeq" id="WP_185243463.1">
    <property type="nucleotide sequence ID" value="NZ_AP023213.1"/>
</dbReference>